<dbReference type="KEGG" id="asz:ASN_1292"/>
<comment type="cofactor">
    <cofactor evidence="1">
        <name>Fe(2+)</name>
        <dbReference type="ChEBI" id="CHEBI:29033"/>
    </cofactor>
</comment>
<evidence type="ECO:0000313" key="2">
    <source>
        <dbReference type="EMBL" id="CEF40658.1"/>
    </source>
</evidence>
<dbReference type="Pfam" id="PF05721">
    <property type="entry name" value="PhyH"/>
    <property type="match status" value="1"/>
</dbReference>
<dbReference type="GO" id="GO:0005506">
    <property type="term" value="F:iron ion binding"/>
    <property type="evidence" value="ECO:0007669"/>
    <property type="project" value="UniProtKB-ARBA"/>
</dbReference>
<dbReference type="SUPFAM" id="SSF51197">
    <property type="entry name" value="Clavaminate synthase-like"/>
    <property type="match status" value="1"/>
</dbReference>
<protein>
    <submittedName>
        <fullName evidence="2">Putative phytanoyl-CoA dioxygenase</fullName>
        <ecNumber evidence="2">1.14.11.18</ecNumber>
    </submittedName>
</protein>
<name>A0A0U5B8E8_9PROT</name>
<dbReference type="Proteomes" id="UP000056109">
    <property type="component" value="Chromosome I"/>
</dbReference>
<proteinExistence type="predicted"/>
<dbReference type="PATRIC" id="fig|446692.3.peg.1297"/>
<accession>A0A0U5B8E8</accession>
<dbReference type="EMBL" id="LN606600">
    <property type="protein sequence ID" value="CEF40658.1"/>
    <property type="molecule type" value="Genomic_DNA"/>
</dbReference>
<organism evidence="2 3">
    <name type="scientific">Acetobacter senegalensis</name>
    <dbReference type="NCBI Taxonomy" id="446692"/>
    <lineage>
        <taxon>Bacteria</taxon>
        <taxon>Pseudomonadati</taxon>
        <taxon>Pseudomonadota</taxon>
        <taxon>Alphaproteobacteria</taxon>
        <taxon>Acetobacterales</taxon>
        <taxon>Acetobacteraceae</taxon>
        <taxon>Acetobacter</taxon>
    </lineage>
</organism>
<keyword evidence="2" id="KW-0560">Oxidoreductase</keyword>
<dbReference type="GO" id="GO:0048244">
    <property type="term" value="F:phytanoyl-CoA dioxygenase activity"/>
    <property type="evidence" value="ECO:0007669"/>
    <property type="project" value="UniProtKB-EC"/>
</dbReference>
<dbReference type="EC" id="1.14.11.18" evidence="2"/>
<evidence type="ECO:0000256" key="1">
    <source>
        <dbReference type="ARBA" id="ARBA00001954"/>
    </source>
</evidence>
<dbReference type="PANTHER" id="PTHR20883:SF48">
    <property type="entry name" value="ECTOINE DIOXYGENASE"/>
    <property type="match status" value="1"/>
</dbReference>
<sequence>MNSSNCKDCHSGDKVMLKAEQVSFFNENGFLVAENLISRELVSELRADFATWVNESKLHEQSYGTTLDGRPRFDLEPGHSAATPALRRVASPGEISEVYKHVMLNGAVPTAVAQLIGPNVKLHHAKINSKLPGTPTKVKWHQDFPFTPHTNDDLITALVMLDDLTEQNGPLEVVPGTHKDPICSLWHNGIFTGSVTGVVEEECHRTAVRCHGTAGSVCFMHTRLLHGSAPNLSNDPRTLFIVVYAAEDAIPLAENPLPSIFDGQLVYGVETGKVRCIPFEIELPEKPKGASFFTQQVQHRD</sequence>
<dbReference type="Gene3D" id="2.60.120.620">
    <property type="entry name" value="q2cbj1_9rhob like domain"/>
    <property type="match status" value="1"/>
</dbReference>
<keyword evidence="2" id="KW-0223">Dioxygenase</keyword>
<keyword evidence="3" id="KW-1185">Reference proteome</keyword>
<dbReference type="PANTHER" id="PTHR20883">
    <property type="entry name" value="PHYTANOYL-COA DIOXYGENASE DOMAIN CONTAINING 1"/>
    <property type="match status" value="1"/>
</dbReference>
<reference evidence="3" key="1">
    <citation type="submission" date="2014-09" db="EMBL/GenBank/DDBJ databases">
        <authorList>
            <person name="Illeghems K.G."/>
        </authorList>
    </citation>
    <scope>NUCLEOTIDE SEQUENCE [LARGE SCALE GENOMIC DNA]</scope>
    <source>
        <strain evidence="3">108B</strain>
    </source>
</reference>
<evidence type="ECO:0000313" key="3">
    <source>
        <dbReference type="Proteomes" id="UP000056109"/>
    </source>
</evidence>
<gene>
    <name evidence="2" type="ORF">ASN_1292</name>
</gene>
<dbReference type="AlphaFoldDB" id="A0A0U5B8E8"/>
<dbReference type="InterPro" id="IPR008775">
    <property type="entry name" value="Phytyl_CoA_dOase-like"/>
</dbReference>